<dbReference type="GO" id="GO:0016301">
    <property type="term" value="F:kinase activity"/>
    <property type="evidence" value="ECO:0007669"/>
    <property type="project" value="InterPro"/>
</dbReference>
<accession>X0WRR9</accession>
<dbReference type="InterPro" id="IPR013815">
    <property type="entry name" value="ATP_grasp_subdomain_1"/>
</dbReference>
<feature type="domain" description="Pyruvate phosphate dikinase AMP/ATP-binding" evidence="1">
    <location>
        <begin position="2"/>
        <end position="216"/>
    </location>
</feature>
<dbReference type="Pfam" id="PF01326">
    <property type="entry name" value="PPDK_N"/>
    <property type="match status" value="1"/>
</dbReference>
<evidence type="ECO:0000313" key="2">
    <source>
        <dbReference type="EMBL" id="GAG33644.1"/>
    </source>
</evidence>
<dbReference type="SUPFAM" id="SSF56059">
    <property type="entry name" value="Glutathione synthetase ATP-binding domain-like"/>
    <property type="match status" value="1"/>
</dbReference>
<protein>
    <recommendedName>
        <fullName evidence="1">Pyruvate phosphate dikinase AMP/ATP-binding domain-containing protein</fullName>
    </recommendedName>
</protein>
<feature type="non-terminal residue" evidence="2">
    <location>
        <position position="252"/>
    </location>
</feature>
<comment type="caution">
    <text evidence="2">The sequence shown here is derived from an EMBL/GenBank/DDBJ whole genome shotgun (WGS) entry which is preliminary data.</text>
</comment>
<proteinExistence type="predicted"/>
<name>X0WRR9_9ZZZZ</name>
<dbReference type="InterPro" id="IPR002192">
    <property type="entry name" value="PPDK_AMP/ATP-bd"/>
</dbReference>
<dbReference type="GO" id="GO:0005524">
    <property type="term" value="F:ATP binding"/>
    <property type="evidence" value="ECO:0007669"/>
    <property type="project" value="InterPro"/>
</dbReference>
<organism evidence="2">
    <name type="scientific">marine sediment metagenome</name>
    <dbReference type="NCBI Taxonomy" id="412755"/>
    <lineage>
        <taxon>unclassified sequences</taxon>
        <taxon>metagenomes</taxon>
        <taxon>ecological metagenomes</taxon>
    </lineage>
</organism>
<dbReference type="EMBL" id="BARS01041568">
    <property type="protein sequence ID" value="GAG33644.1"/>
    <property type="molecule type" value="Genomic_DNA"/>
</dbReference>
<dbReference type="Gene3D" id="3.30.1490.20">
    <property type="entry name" value="ATP-grasp fold, A domain"/>
    <property type="match status" value="1"/>
</dbReference>
<feature type="non-terminal residue" evidence="2">
    <location>
        <position position="1"/>
    </location>
</feature>
<dbReference type="AlphaFoldDB" id="X0WRR9"/>
<gene>
    <name evidence="2" type="ORF">S01H1_63199</name>
</gene>
<reference evidence="2" key="1">
    <citation type="journal article" date="2014" name="Front. Microbiol.">
        <title>High frequency of phylogenetically diverse reductive dehalogenase-homologous genes in deep subseafloor sedimentary metagenomes.</title>
        <authorList>
            <person name="Kawai M."/>
            <person name="Futagami T."/>
            <person name="Toyoda A."/>
            <person name="Takaki Y."/>
            <person name="Nishi S."/>
            <person name="Hori S."/>
            <person name="Arai W."/>
            <person name="Tsubouchi T."/>
            <person name="Morono Y."/>
            <person name="Uchiyama I."/>
            <person name="Ito T."/>
            <person name="Fujiyama A."/>
            <person name="Inagaki F."/>
            <person name="Takami H."/>
        </authorList>
    </citation>
    <scope>NUCLEOTIDE SEQUENCE</scope>
    <source>
        <strain evidence="2">Expedition CK06-06</strain>
    </source>
</reference>
<sequence>SDTIMSFIHYNDLDETFHIKYLHPDQIRQEQPFLEQVFKNSTFPHELVEGFRRIIRDLEGRPIIVRSSSLLEDSFGAAFSGKYKSLFVPNTGSEEERLYSLMDAIAEVYASTFGPDPIEYRRERGLLDFSEEMAILVQEVVGIKVGHYYMPVFGGVAFSKNEFQWSPRVQREDGMIRLVPGLGTRAVDRVGDDYPILVSPRKPKLQVNTLVSEKIQYSPRYMDVINLKSGAIETVDAIEMFKEYADEFPNLN</sequence>
<evidence type="ECO:0000259" key="1">
    <source>
        <dbReference type="Pfam" id="PF01326"/>
    </source>
</evidence>